<dbReference type="GO" id="GO:0003676">
    <property type="term" value="F:nucleic acid binding"/>
    <property type="evidence" value="ECO:0007669"/>
    <property type="project" value="InterPro"/>
</dbReference>
<dbReference type="GO" id="GO:0006353">
    <property type="term" value="P:DNA-templated transcription termination"/>
    <property type="evidence" value="ECO:0007669"/>
    <property type="project" value="UniProtKB-KW"/>
</dbReference>
<organism evidence="4 5">
    <name type="scientific">Linum tenue</name>
    <dbReference type="NCBI Taxonomy" id="586396"/>
    <lineage>
        <taxon>Eukaryota</taxon>
        <taxon>Viridiplantae</taxon>
        <taxon>Streptophyta</taxon>
        <taxon>Embryophyta</taxon>
        <taxon>Tracheophyta</taxon>
        <taxon>Spermatophyta</taxon>
        <taxon>Magnoliopsida</taxon>
        <taxon>eudicotyledons</taxon>
        <taxon>Gunneridae</taxon>
        <taxon>Pentapetalae</taxon>
        <taxon>rosids</taxon>
        <taxon>fabids</taxon>
        <taxon>Malpighiales</taxon>
        <taxon>Linaceae</taxon>
        <taxon>Linum</taxon>
    </lineage>
</organism>
<dbReference type="SMART" id="SM00733">
    <property type="entry name" value="Mterf"/>
    <property type="match status" value="6"/>
</dbReference>
<name>A0AAV0MVZ1_9ROSI</name>
<dbReference type="AlphaFoldDB" id="A0AAV0MVZ1"/>
<gene>
    <name evidence="4" type="ORF">LITE_LOCUS30510</name>
</gene>
<evidence type="ECO:0008006" key="6">
    <source>
        <dbReference type="Google" id="ProtNLM"/>
    </source>
</evidence>
<dbReference type="PANTHER" id="PTHR13068:SF223">
    <property type="entry name" value="MITOCHONDRIAL TRANSCRIPTION TERMINATION FACTOR FAMILY PROTEIN"/>
    <property type="match status" value="1"/>
</dbReference>
<accession>A0AAV0MVZ1</accession>
<dbReference type="FunFam" id="1.25.70.10:FF:000026">
    <property type="entry name" value="Mitochondrial transcription termination factor family protein"/>
    <property type="match status" value="1"/>
</dbReference>
<keyword evidence="5" id="KW-1185">Reference proteome</keyword>
<proteinExistence type="inferred from homology"/>
<keyword evidence="2" id="KW-0804">Transcription</keyword>
<keyword evidence="3" id="KW-0809">Transit peptide</keyword>
<dbReference type="Pfam" id="PF02536">
    <property type="entry name" value="mTERF"/>
    <property type="match status" value="1"/>
</dbReference>
<evidence type="ECO:0000256" key="1">
    <source>
        <dbReference type="ARBA" id="ARBA00007692"/>
    </source>
</evidence>
<reference evidence="4" key="1">
    <citation type="submission" date="2022-08" db="EMBL/GenBank/DDBJ databases">
        <authorList>
            <person name="Gutierrez-Valencia J."/>
        </authorList>
    </citation>
    <scope>NUCLEOTIDE SEQUENCE</scope>
</reference>
<dbReference type="Gene3D" id="1.25.70.10">
    <property type="entry name" value="Transcription termination factor 3, mitochondrial"/>
    <property type="match status" value="1"/>
</dbReference>
<evidence type="ECO:0000256" key="3">
    <source>
        <dbReference type="ARBA" id="ARBA00022946"/>
    </source>
</evidence>
<dbReference type="PANTHER" id="PTHR13068">
    <property type="entry name" value="CGI-12 PROTEIN-RELATED"/>
    <property type="match status" value="1"/>
</dbReference>
<comment type="caution">
    <text evidence="4">The sequence shown here is derived from an EMBL/GenBank/DDBJ whole genome shotgun (WGS) entry which is preliminary data.</text>
</comment>
<dbReference type="InterPro" id="IPR003690">
    <property type="entry name" value="MTERF"/>
</dbReference>
<comment type="similarity">
    <text evidence="1">Belongs to the mTERF family.</text>
</comment>
<dbReference type="InterPro" id="IPR038538">
    <property type="entry name" value="MTERF_sf"/>
</dbReference>
<evidence type="ECO:0000256" key="2">
    <source>
        <dbReference type="ARBA" id="ARBA00022472"/>
    </source>
</evidence>
<keyword evidence="2" id="KW-0806">Transcription termination</keyword>
<keyword evidence="2" id="KW-0805">Transcription regulation</keyword>
<dbReference type="Proteomes" id="UP001154282">
    <property type="component" value="Unassembled WGS sequence"/>
</dbReference>
<dbReference type="EMBL" id="CAMGYJ010000007">
    <property type="protein sequence ID" value="CAI0450416.1"/>
    <property type="molecule type" value="Genomic_DNA"/>
</dbReference>
<protein>
    <recommendedName>
        <fullName evidence="6">Mitochondrial transcription termination factor</fullName>
    </recommendedName>
</protein>
<evidence type="ECO:0000313" key="4">
    <source>
        <dbReference type="EMBL" id="CAI0450416.1"/>
    </source>
</evidence>
<sequence length="383" mass="43393">MKLTRFFLSEPRVSSYASRRCIYFSINAVQRVPDLCVPRSAATCSTKCQTEAEEEEVEEAPPKNSVEVFKRWGCKDSDLAKIFSRRPALRNASVALLHSKLTVLQNLGLNASHLVQIINCRPHFLSYSMNGSFNERMEYFAELFGSKEMVLKAIVGNPSLLRYDLHNKIKPVVALYDSMGVNKQSFAQMLMSRPALIARTQFDDEKMEFIHKTGVPQSSKLYKYIVTIVGISKTETLLGKVANLEKFGFQEEEVWQLVGRSPYLLTLAVDKVQRNMTYVVGTLKLPASVVLSYPALIYASLEAVMKPRVLLAGKIDEMGLQPKIEGPSLLKAIKMSEKRMIKVFISCHPEDVAKELMEYYEKAKGLKRLAQASRKAVNRWFPF</sequence>
<evidence type="ECO:0000313" key="5">
    <source>
        <dbReference type="Proteomes" id="UP001154282"/>
    </source>
</evidence>